<protein>
    <submittedName>
        <fullName evidence="6">Argininosuccinate lyase</fullName>
    </submittedName>
</protein>
<proteinExistence type="predicted"/>
<evidence type="ECO:0000256" key="3">
    <source>
        <dbReference type="ARBA" id="ARBA00022840"/>
    </source>
</evidence>
<evidence type="ECO:0000313" key="6">
    <source>
        <dbReference type="EMBL" id="GIE49204.1"/>
    </source>
</evidence>
<evidence type="ECO:0000256" key="4">
    <source>
        <dbReference type="PROSITE-ProRule" id="PRU00409"/>
    </source>
</evidence>
<accession>A0A919MH21</accession>
<dbReference type="SUPFAM" id="SSF56059">
    <property type="entry name" value="Glutathione synthetase ATP-binding domain-like"/>
    <property type="match status" value="1"/>
</dbReference>
<gene>
    <name evidence="6" type="ORF">Ani05nite_27380</name>
</gene>
<evidence type="ECO:0000313" key="7">
    <source>
        <dbReference type="Proteomes" id="UP000647172"/>
    </source>
</evidence>
<dbReference type="GO" id="GO:0046872">
    <property type="term" value="F:metal ion binding"/>
    <property type="evidence" value="ECO:0007669"/>
    <property type="project" value="InterPro"/>
</dbReference>
<dbReference type="GO" id="GO:0016874">
    <property type="term" value="F:ligase activity"/>
    <property type="evidence" value="ECO:0007669"/>
    <property type="project" value="UniProtKB-KW"/>
</dbReference>
<dbReference type="InterPro" id="IPR052032">
    <property type="entry name" value="ATP-dep_AA_Ligase"/>
</dbReference>
<dbReference type="InterPro" id="IPR011761">
    <property type="entry name" value="ATP-grasp"/>
</dbReference>
<dbReference type="GO" id="GO:0016829">
    <property type="term" value="F:lyase activity"/>
    <property type="evidence" value="ECO:0007669"/>
    <property type="project" value="UniProtKB-KW"/>
</dbReference>
<dbReference type="Pfam" id="PF18130">
    <property type="entry name" value="ATPgrasp_N"/>
    <property type="match status" value="1"/>
</dbReference>
<dbReference type="PANTHER" id="PTHR43585">
    <property type="entry name" value="FUMIPYRROLE BIOSYNTHESIS PROTEIN C"/>
    <property type="match status" value="1"/>
</dbReference>
<dbReference type="Pfam" id="PF13535">
    <property type="entry name" value="ATP-grasp_4"/>
    <property type="match status" value="1"/>
</dbReference>
<dbReference type="PANTHER" id="PTHR43585:SF2">
    <property type="entry name" value="ATP-GRASP ENZYME FSQD"/>
    <property type="match status" value="1"/>
</dbReference>
<feature type="domain" description="ATP-grasp" evidence="5">
    <location>
        <begin position="112"/>
        <end position="314"/>
    </location>
</feature>
<dbReference type="EMBL" id="BOMQ01000031">
    <property type="protein sequence ID" value="GIE49204.1"/>
    <property type="molecule type" value="Genomic_DNA"/>
</dbReference>
<evidence type="ECO:0000259" key="5">
    <source>
        <dbReference type="PROSITE" id="PS50975"/>
    </source>
</evidence>
<sequence>MNPDRTVLIVGGLPETVRTAKELGLEVLLLQHPDKVTAEQESLADVLVAVDFTDWAATEPVVRRLHDEHGFAAAVSLTEPGLEPAARVNDHYGLGGTGHEATRRIRDKWAMRRHLARLDPEAVQARLLLHRGDLEAFGDEHGYPFIVKPTDATASIGVFKVDGPADAERIWQQVSALRGTRTDRISTMYVLQDFLMEQYVEGAEFSVESFSFAGRHVIVAITEKFTAEGHFAELGHAVPARVGEEVAERVRAAVARFLDHMGVTDGVCHTEVRAGEHAVRVIEGHTRWGGDAIPELVLAAYGVDLGRLAVGWPFRLVEELPDRPAPHAGASSRFLVGAHGRVTAVEGVEQARALPGVLAVKITAKPGDPVRPLRDNWDRLGLVAVTAADASAAIELAEQVTTTALRITVEDEYGRVSTARLAELGPSLVEAP</sequence>
<dbReference type="Proteomes" id="UP000647172">
    <property type="component" value="Unassembled WGS sequence"/>
</dbReference>
<reference evidence="6" key="1">
    <citation type="submission" date="2021-01" db="EMBL/GenBank/DDBJ databases">
        <title>Whole genome shotgun sequence of Actinoplanes nipponensis NBRC 14063.</title>
        <authorList>
            <person name="Komaki H."/>
            <person name="Tamura T."/>
        </authorList>
    </citation>
    <scope>NUCLEOTIDE SEQUENCE</scope>
    <source>
        <strain evidence="6">NBRC 14063</strain>
    </source>
</reference>
<keyword evidence="3 4" id="KW-0067">ATP-binding</keyword>
<evidence type="ECO:0000256" key="1">
    <source>
        <dbReference type="ARBA" id="ARBA00022598"/>
    </source>
</evidence>
<name>A0A919MH21_9ACTN</name>
<dbReference type="Pfam" id="PF18603">
    <property type="entry name" value="LAL_C2"/>
    <property type="match status" value="1"/>
</dbReference>
<dbReference type="AlphaFoldDB" id="A0A919MH21"/>
<dbReference type="InterPro" id="IPR041472">
    <property type="entry name" value="BL00235/CARNS1_N"/>
</dbReference>
<dbReference type="Gene3D" id="3.40.50.20">
    <property type="match status" value="1"/>
</dbReference>
<evidence type="ECO:0000256" key="2">
    <source>
        <dbReference type="ARBA" id="ARBA00022741"/>
    </source>
</evidence>
<keyword evidence="6" id="KW-0456">Lyase</keyword>
<dbReference type="RefSeq" id="WP_203768430.1">
    <property type="nucleotide sequence ID" value="NZ_BAAAYJ010000079.1"/>
</dbReference>
<dbReference type="InterPro" id="IPR040570">
    <property type="entry name" value="LAL_C2"/>
</dbReference>
<organism evidence="6 7">
    <name type="scientific">Actinoplanes nipponensis</name>
    <dbReference type="NCBI Taxonomy" id="135950"/>
    <lineage>
        <taxon>Bacteria</taxon>
        <taxon>Bacillati</taxon>
        <taxon>Actinomycetota</taxon>
        <taxon>Actinomycetes</taxon>
        <taxon>Micromonosporales</taxon>
        <taxon>Micromonosporaceae</taxon>
        <taxon>Actinoplanes</taxon>
    </lineage>
</organism>
<keyword evidence="7" id="KW-1185">Reference proteome</keyword>
<dbReference type="GO" id="GO:0005524">
    <property type="term" value="F:ATP binding"/>
    <property type="evidence" value="ECO:0007669"/>
    <property type="project" value="UniProtKB-UniRule"/>
</dbReference>
<keyword evidence="1" id="KW-0436">Ligase</keyword>
<comment type="caution">
    <text evidence="6">The sequence shown here is derived from an EMBL/GenBank/DDBJ whole genome shotgun (WGS) entry which is preliminary data.</text>
</comment>
<dbReference type="Gene3D" id="3.30.470.20">
    <property type="entry name" value="ATP-grasp fold, B domain"/>
    <property type="match status" value="1"/>
</dbReference>
<dbReference type="PROSITE" id="PS50975">
    <property type="entry name" value="ATP_GRASP"/>
    <property type="match status" value="1"/>
</dbReference>
<keyword evidence="2 4" id="KW-0547">Nucleotide-binding</keyword>